<protein>
    <submittedName>
        <fullName evidence="1">Uncharacterized protein</fullName>
    </submittedName>
</protein>
<evidence type="ECO:0000313" key="1">
    <source>
        <dbReference type="EMBL" id="SCL36380.1"/>
    </source>
</evidence>
<sequence>MRLIEALPGVDGALSIDDVRWAEIDTELAPWRRTAHNALLGTRDRF</sequence>
<gene>
    <name evidence="1" type="ORF">GA0070624_5538</name>
</gene>
<dbReference type="AlphaFoldDB" id="A0A1C6T3I5"/>
<proteinExistence type="predicted"/>
<dbReference type="EMBL" id="FMHV01000002">
    <property type="protein sequence ID" value="SCL36380.1"/>
    <property type="molecule type" value="Genomic_DNA"/>
</dbReference>
<evidence type="ECO:0000313" key="2">
    <source>
        <dbReference type="Proteomes" id="UP000199413"/>
    </source>
</evidence>
<name>A0A1C6T3I5_9ACTN</name>
<dbReference type="Proteomes" id="UP000199413">
    <property type="component" value="Unassembled WGS sequence"/>
</dbReference>
<organism evidence="1 2">
    <name type="scientific">Micromonospora rhizosphaerae</name>
    <dbReference type="NCBI Taxonomy" id="568872"/>
    <lineage>
        <taxon>Bacteria</taxon>
        <taxon>Bacillati</taxon>
        <taxon>Actinomycetota</taxon>
        <taxon>Actinomycetes</taxon>
        <taxon>Micromonosporales</taxon>
        <taxon>Micromonosporaceae</taxon>
        <taxon>Micromonospora</taxon>
    </lineage>
</organism>
<accession>A0A1C6T3I5</accession>
<keyword evidence="2" id="KW-1185">Reference proteome</keyword>
<dbReference type="RefSeq" id="WP_176731905.1">
    <property type="nucleotide sequence ID" value="NZ_FMHV01000002.1"/>
</dbReference>
<reference evidence="2" key="1">
    <citation type="submission" date="2016-06" db="EMBL/GenBank/DDBJ databases">
        <authorList>
            <person name="Varghese N."/>
            <person name="Submissions Spin"/>
        </authorList>
    </citation>
    <scope>NUCLEOTIDE SEQUENCE [LARGE SCALE GENOMIC DNA]</scope>
    <source>
        <strain evidence="2">DSM 45431</strain>
    </source>
</reference>